<comment type="subcellular location">
    <subcellularLocation>
        <location evidence="1">Cell membrane</location>
        <topology evidence="1">Multi-pass membrane protein</topology>
    </subcellularLocation>
</comment>
<dbReference type="STRING" id="59919.PMM0913"/>
<dbReference type="eggNOG" id="COG0577">
    <property type="taxonomic scope" value="Bacteria"/>
</dbReference>
<feature type="domain" description="MacB-like periplasmic core" evidence="9">
    <location>
        <begin position="25"/>
        <end position="250"/>
    </location>
</feature>
<name>Q7V1G0_PROMP</name>
<dbReference type="InterPro" id="IPR050250">
    <property type="entry name" value="Macrolide_Exporter_MacB"/>
</dbReference>
<sequence>MSRNISLKEAFNMAGKTLVSNKLRSSLTMLGIIIGNASVITLVGLGRGAQTLAKNQLSNLGANVLFIVPGNNDTRRRGISFPKNLVLEDSIAINNQVPSVKKVAPQISANEIVQSNSKSLNISIAGVTPEFLDVRSFEVDEGRFISQSDVNSARSFVVIGPDLKEDFFKGNTVIGEKIRIKDHTYEIIGILKPKGAVFGSNQDKNAYIPLTTMVNRISGKDPTYGVSLSFISVEATSKNKTSAAKFQITNLLRQRHNIVRDDDFAVRSQEDALNIVTNITSGLTFLLAGIGAVSLIVGGIGIMNIMLVSVSERTEEIGLRKAIGAKQSDILIQFLFEALILSTIGGLVGTTTGLTGVFLLGVITPLPASVGITTTLSTMIISGSIGLIFGVLPAKRASQLDPIVALRSL</sequence>
<dbReference type="PANTHER" id="PTHR30572">
    <property type="entry name" value="MEMBRANE COMPONENT OF TRANSPORTER-RELATED"/>
    <property type="match status" value="1"/>
</dbReference>
<keyword evidence="5 7" id="KW-0472">Membrane</keyword>
<feature type="transmembrane region" description="Helical" evidence="7">
    <location>
        <begin position="285"/>
        <end position="310"/>
    </location>
</feature>
<organism evidence="10 11">
    <name type="scientific">Prochlorococcus marinus subsp. pastoris (strain CCMP1986 / NIES-2087 / MED4)</name>
    <dbReference type="NCBI Taxonomy" id="59919"/>
    <lineage>
        <taxon>Bacteria</taxon>
        <taxon>Bacillati</taxon>
        <taxon>Cyanobacteriota</taxon>
        <taxon>Cyanophyceae</taxon>
        <taxon>Synechococcales</taxon>
        <taxon>Prochlorococcaceae</taxon>
        <taxon>Prochlorococcus</taxon>
    </lineage>
</organism>
<feature type="domain" description="ABC3 transporter permease C-terminal" evidence="8">
    <location>
        <begin position="290"/>
        <end position="402"/>
    </location>
</feature>
<evidence type="ECO:0000256" key="5">
    <source>
        <dbReference type="ARBA" id="ARBA00023136"/>
    </source>
</evidence>
<dbReference type="PANTHER" id="PTHR30572:SF4">
    <property type="entry name" value="ABC TRANSPORTER PERMEASE YTRF"/>
    <property type="match status" value="1"/>
</dbReference>
<keyword evidence="4 7" id="KW-1133">Transmembrane helix</keyword>
<dbReference type="RefSeq" id="WP_011132546.1">
    <property type="nucleotide sequence ID" value="NC_005072.1"/>
</dbReference>
<dbReference type="AlphaFoldDB" id="Q7V1G0"/>
<evidence type="ECO:0000256" key="7">
    <source>
        <dbReference type="SAM" id="Phobius"/>
    </source>
</evidence>
<dbReference type="Pfam" id="PF02687">
    <property type="entry name" value="FtsX"/>
    <property type="match status" value="1"/>
</dbReference>
<dbReference type="OrthoDB" id="9770099at2"/>
<accession>Q7V1G0</accession>
<feature type="transmembrane region" description="Helical" evidence="7">
    <location>
        <begin position="330"/>
        <end position="363"/>
    </location>
</feature>
<evidence type="ECO:0000256" key="3">
    <source>
        <dbReference type="ARBA" id="ARBA00022692"/>
    </source>
</evidence>
<dbReference type="GO" id="GO:0022857">
    <property type="term" value="F:transmembrane transporter activity"/>
    <property type="evidence" value="ECO:0007669"/>
    <property type="project" value="TreeGrafter"/>
</dbReference>
<gene>
    <name evidence="10" type="ordered locus">PMM0913</name>
</gene>
<reference evidence="10 11" key="1">
    <citation type="journal article" date="2003" name="Nature">
        <title>Genome divergence in two Prochlorococcus ecotypes reflects oceanic niche differentiation.</title>
        <authorList>
            <person name="Rocap G."/>
            <person name="Larimer F.W."/>
            <person name="Lamerdin J.E."/>
            <person name="Malfatti S."/>
            <person name="Chain P."/>
            <person name="Ahlgren N.A."/>
            <person name="Arellano A."/>
            <person name="Coleman M."/>
            <person name="Hauser L."/>
            <person name="Hess W.R."/>
            <person name="Johnson Z.I."/>
            <person name="Land M.L."/>
            <person name="Lindell D."/>
            <person name="Post A.F."/>
            <person name="Regala W."/>
            <person name="Shah M."/>
            <person name="Shaw S.L."/>
            <person name="Steglich C."/>
            <person name="Sullivan M.B."/>
            <person name="Ting C.S."/>
            <person name="Tolonen A."/>
            <person name="Webb E.A."/>
            <person name="Zinser E.R."/>
            <person name="Chisholm S.W."/>
        </authorList>
    </citation>
    <scope>NUCLEOTIDE SEQUENCE [LARGE SCALE GENOMIC DNA]</scope>
    <source>
        <strain evidence="11">CCMP1986 / NIES-2087 / MED4</strain>
    </source>
</reference>
<feature type="transmembrane region" description="Helical" evidence="7">
    <location>
        <begin position="369"/>
        <end position="392"/>
    </location>
</feature>
<dbReference type="Pfam" id="PF12704">
    <property type="entry name" value="MacB_PCD"/>
    <property type="match status" value="1"/>
</dbReference>
<dbReference type="EMBL" id="BX548174">
    <property type="protein sequence ID" value="CAE19372.1"/>
    <property type="molecule type" value="Genomic_DNA"/>
</dbReference>
<protein>
    <submittedName>
        <fullName evidence="10">Possible ABC transporter</fullName>
    </submittedName>
</protein>
<feature type="transmembrane region" description="Helical" evidence="7">
    <location>
        <begin position="26"/>
        <end position="46"/>
    </location>
</feature>
<dbReference type="KEGG" id="pmm:PMM0913"/>
<dbReference type="Proteomes" id="UP000001026">
    <property type="component" value="Chromosome"/>
</dbReference>
<evidence type="ECO:0000313" key="11">
    <source>
        <dbReference type="Proteomes" id="UP000001026"/>
    </source>
</evidence>
<keyword evidence="3 7" id="KW-0812">Transmembrane</keyword>
<dbReference type="InterPro" id="IPR025857">
    <property type="entry name" value="MacB_PCD"/>
</dbReference>
<dbReference type="InterPro" id="IPR003838">
    <property type="entry name" value="ABC3_permease_C"/>
</dbReference>
<dbReference type="HOGENOM" id="CLU_000604_8_0_3"/>
<evidence type="ECO:0000256" key="6">
    <source>
        <dbReference type="ARBA" id="ARBA00038076"/>
    </source>
</evidence>
<evidence type="ECO:0000259" key="9">
    <source>
        <dbReference type="Pfam" id="PF12704"/>
    </source>
</evidence>
<proteinExistence type="inferred from homology"/>
<evidence type="ECO:0000256" key="1">
    <source>
        <dbReference type="ARBA" id="ARBA00004651"/>
    </source>
</evidence>
<dbReference type="GO" id="GO:0005886">
    <property type="term" value="C:plasma membrane"/>
    <property type="evidence" value="ECO:0007669"/>
    <property type="project" value="UniProtKB-SubCell"/>
</dbReference>
<evidence type="ECO:0000313" key="10">
    <source>
        <dbReference type="EMBL" id="CAE19372.1"/>
    </source>
</evidence>
<keyword evidence="2" id="KW-1003">Cell membrane</keyword>
<evidence type="ECO:0000256" key="4">
    <source>
        <dbReference type="ARBA" id="ARBA00022989"/>
    </source>
</evidence>
<comment type="similarity">
    <text evidence="6">Belongs to the ABC-4 integral membrane protein family.</text>
</comment>
<evidence type="ECO:0000256" key="2">
    <source>
        <dbReference type="ARBA" id="ARBA00022475"/>
    </source>
</evidence>
<evidence type="ECO:0000259" key="8">
    <source>
        <dbReference type="Pfam" id="PF02687"/>
    </source>
</evidence>